<dbReference type="Proteomes" id="UP001430804">
    <property type="component" value="Unassembled WGS sequence"/>
</dbReference>
<organism evidence="3 4">
    <name type="scientific">Pseudohoeflea coraliihabitans</name>
    <dbReference type="NCBI Taxonomy" id="2860393"/>
    <lineage>
        <taxon>Bacteria</taxon>
        <taxon>Pseudomonadati</taxon>
        <taxon>Pseudomonadota</taxon>
        <taxon>Alphaproteobacteria</taxon>
        <taxon>Hyphomicrobiales</taxon>
        <taxon>Rhizobiaceae</taxon>
        <taxon>Pseudohoeflea</taxon>
    </lineage>
</organism>
<protein>
    <submittedName>
        <fullName evidence="3">Uncharacterized protein</fullName>
    </submittedName>
</protein>
<keyword evidence="2" id="KW-0732">Signal</keyword>
<sequence length="225" mass="23204">MRSILFAAMMSVPAVPALMAVTALPAVAGSIEVLEVSAKTGSVITIGCPICKAQREAEARAEKMLPPGTVLNELRQIGEETYLATTENLLGGSPVTILRKARPEEISLYGADSVDSDPKAPSLSPAPLSPAPLSLAAVALPVLPKAPPPELQMAAPGEMPLRPVTASTLPVPALIPAEAEADAELEISAPVPVIDTTTTSALERSAEGDATAPIFDPSSYKLRVN</sequence>
<evidence type="ECO:0000313" key="4">
    <source>
        <dbReference type="Proteomes" id="UP001430804"/>
    </source>
</evidence>
<dbReference type="EMBL" id="JAHWQX010000002">
    <property type="protein sequence ID" value="MBW3096964.1"/>
    <property type="molecule type" value="Genomic_DNA"/>
</dbReference>
<proteinExistence type="predicted"/>
<reference evidence="3" key="1">
    <citation type="submission" date="2021-07" db="EMBL/GenBank/DDBJ databases">
        <title>Pseudohoeflea marina sp. nov. a polyhydroxyalcanoate-producing bacterium.</title>
        <authorList>
            <person name="Zheng W."/>
            <person name="Yu S."/>
            <person name="Huang Y."/>
        </authorList>
    </citation>
    <scope>NUCLEOTIDE SEQUENCE</scope>
    <source>
        <strain evidence="3">DP4N28-3</strain>
    </source>
</reference>
<evidence type="ECO:0000313" key="3">
    <source>
        <dbReference type="EMBL" id="MBW3096964.1"/>
    </source>
</evidence>
<accession>A0ABS6WLX4</accession>
<dbReference type="InterPro" id="IPR049748">
    <property type="entry name" value="HPE1-like_N_CxxC"/>
</dbReference>
<dbReference type="RefSeq" id="WP_219200923.1">
    <property type="nucleotide sequence ID" value="NZ_JAHWQX010000002.1"/>
</dbReference>
<dbReference type="NCBIfam" id="NF041110">
    <property type="entry name" value="HPE1_fam_CxxC"/>
    <property type="match status" value="1"/>
</dbReference>
<name>A0ABS6WLX4_9HYPH</name>
<evidence type="ECO:0000256" key="1">
    <source>
        <dbReference type="SAM" id="MobiDB-lite"/>
    </source>
</evidence>
<feature type="region of interest" description="Disordered" evidence="1">
    <location>
        <begin position="202"/>
        <end position="225"/>
    </location>
</feature>
<evidence type="ECO:0000256" key="2">
    <source>
        <dbReference type="SAM" id="SignalP"/>
    </source>
</evidence>
<feature type="chain" id="PRO_5046150888" evidence="2">
    <location>
        <begin position="29"/>
        <end position="225"/>
    </location>
</feature>
<keyword evidence="4" id="KW-1185">Reference proteome</keyword>
<feature type="signal peptide" evidence="2">
    <location>
        <begin position="1"/>
        <end position="28"/>
    </location>
</feature>
<comment type="caution">
    <text evidence="3">The sequence shown here is derived from an EMBL/GenBank/DDBJ whole genome shotgun (WGS) entry which is preliminary data.</text>
</comment>
<gene>
    <name evidence="3" type="ORF">KY465_06705</name>
</gene>